<dbReference type="EMBL" id="CAJNJA010019274">
    <property type="protein sequence ID" value="CAE7442349.1"/>
    <property type="molecule type" value="Genomic_DNA"/>
</dbReference>
<proteinExistence type="predicted"/>
<feature type="region of interest" description="Disordered" evidence="1">
    <location>
        <begin position="87"/>
        <end position="174"/>
    </location>
</feature>
<feature type="compositionally biased region" description="Acidic residues" evidence="1">
    <location>
        <begin position="153"/>
        <end position="162"/>
    </location>
</feature>
<feature type="non-terminal residue" evidence="2">
    <location>
        <position position="1558"/>
    </location>
</feature>
<dbReference type="Proteomes" id="UP000601435">
    <property type="component" value="Unassembled WGS sequence"/>
</dbReference>
<protein>
    <submittedName>
        <fullName evidence="2">Uncharacterized protein</fullName>
    </submittedName>
</protein>
<sequence length="1558" mass="173028">VWTEDAAGTIFREVRGVFKPGRLLPVAESPQRLMAHQCYHQTEPWTGERLLLVGFTISDALQLESTHLATLRDLGFVLPASSHLKGGDALDEDGQEPPLSTPRDAAASGAPADLSTPSGGSTRVAHVSTPTEGPTPSASPSAMSPLEQTLQEGVEEADDSGDFDPNTSRCRGPPIKCRHTQWRDLVDGFGLCSPGRWRPLARNALASSGEWDHAGKIRKVLAEAVHQAILDLRKAAFALATGRLIKSPFSEKLINDVRARMAATLPDPEQALCKPDGQPFMLHMLSQSLKILGDPDYEILDQGNESFAEGVPLGWDKPIARTPQVFPKRTHFRKLDESDFDPSMVNYRSAEINAAQLEEKFRQDEQAGMMLCTTEPEARRKYGSEAVLIAAMGAVTKANGDVRPLHDGTHGINLNSSIVILDKLQVPGPEDLQEVASRVKESKEAPCSLCADISHAHRNVKVRECDWPRLACKSSSASRVLWLNKVGTFGVSSAAYYWTRLFGAVGRWAFRVLHLDKFYMLVYVDDLHVVVYGSDKFETLWILFLALEIMGTPFSFHKFKGGVNVDYIGYHLCYYTWSAGISEKRATWIIEWINQAEQAQWMVTGRQLTEFIGRLNFVTRLLAWLKPFLAPLFAWLSGQMLSARPAGSCWVDGRVRTLSLGNVRRHGNSSQHARAAKQAGFDGVDDDEDAAPSLENFTKVLQARLEGRPLCSKVEGMGSWKIGKMTFCLAEAAREKTRQEIREAESIALKMDSREGVLLLRYTCCDQSLTISRGMVGFKFIPERETSSALVAGVRRVLEDLCTSGTDGQLDVALVNHFCEKVEVVCADKASNEQVAGRMCRTGPSAMFPNAKVVNHDSSHAMQRPALSNLGVLKRPWAAVEPIQRVIEEWVTGANSVSQMIEHSNALASVYRSYVQKLEGLPINARRIKDLRAAKHRFASLQKPLGRAVLTFDAMLSTILWAAAHRSGAERDRCMSCLASLSEEGLILLAMSADIADENIRVLRLCDQEEFDAAEFPQELGCLIDRLHFLVNKGGVLSQGYTQYMIDYLQDQRGFLLKNEARTLGGEDRVNAQMLAGCCNIFKAYVRLAVHTVEQEFPCHDVLSAMSVLNIREKRKNEDTLEHLMWTEHRQASLERLAQVCRKDPQALRDQFMDLEPIARYEVATNHCSSFEGWRAAVLRCRASKPQVRQRHKTDVILPVLIKYGCFCGLSASGVEQSFSKLQRFQPKERKCMLPTTAEDEASLMLLHDCSVHQWLSQRGRQIWLDNFGKPRASCATRIDRGVPKRKDPQSEKAFIKRRRVEVDKGALPVDPAEVLQAAQNGCWVSQAVLEEEGWQVSEKYDNKVMAYLDGALLESEVDLALVETAVALRTHQAGLDAGRVARENAIVQQLRPKKVNVQAGTFYVADAGWVAEHGLSNSRATVTLAEASHYVVADPGNPGMPVLFAAALQGGMLCNVEYARTKGNSGVAFAFDAALLVKRFIFLSTAFLQSESQVAQVVVDAVRSRQSKWSQIHALDEFVDRSLRFRGQKKNFLCVGLFADSEEQKIAEEPNMFTKKG</sequence>
<dbReference type="SUPFAM" id="SSF56672">
    <property type="entry name" value="DNA/RNA polymerases"/>
    <property type="match status" value="1"/>
</dbReference>
<evidence type="ECO:0000256" key="1">
    <source>
        <dbReference type="SAM" id="MobiDB-lite"/>
    </source>
</evidence>
<evidence type="ECO:0000313" key="2">
    <source>
        <dbReference type="EMBL" id="CAE7442349.1"/>
    </source>
</evidence>
<dbReference type="InterPro" id="IPR043502">
    <property type="entry name" value="DNA/RNA_pol_sf"/>
</dbReference>
<feature type="compositionally biased region" description="Low complexity" evidence="1">
    <location>
        <begin position="134"/>
        <end position="145"/>
    </location>
</feature>
<dbReference type="OrthoDB" id="440130at2759"/>
<name>A0A812RHK4_9DINO</name>
<feature type="non-terminal residue" evidence="2">
    <location>
        <position position="1"/>
    </location>
</feature>
<keyword evidence="3" id="KW-1185">Reference proteome</keyword>
<organism evidence="2 3">
    <name type="scientific">Symbiodinium necroappetens</name>
    <dbReference type="NCBI Taxonomy" id="1628268"/>
    <lineage>
        <taxon>Eukaryota</taxon>
        <taxon>Sar</taxon>
        <taxon>Alveolata</taxon>
        <taxon>Dinophyceae</taxon>
        <taxon>Suessiales</taxon>
        <taxon>Symbiodiniaceae</taxon>
        <taxon>Symbiodinium</taxon>
    </lineage>
</organism>
<gene>
    <name evidence="2" type="ORF">SNEC2469_LOCUS12156</name>
</gene>
<accession>A0A812RHK4</accession>
<evidence type="ECO:0000313" key="3">
    <source>
        <dbReference type="Proteomes" id="UP000601435"/>
    </source>
</evidence>
<comment type="caution">
    <text evidence="2">The sequence shown here is derived from an EMBL/GenBank/DDBJ whole genome shotgun (WGS) entry which is preliminary data.</text>
</comment>
<reference evidence="2" key="1">
    <citation type="submission" date="2021-02" db="EMBL/GenBank/DDBJ databases">
        <authorList>
            <person name="Dougan E. K."/>
            <person name="Rhodes N."/>
            <person name="Thang M."/>
            <person name="Chan C."/>
        </authorList>
    </citation>
    <scope>NUCLEOTIDE SEQUENCE</scope>
</reference>